<dbReference type="AlphaFoldDB" id="A0A8H7R8Y1"/>
<comment type="caution">
    <text evidence="2">The sequence shown here is derived from an EMBL/GenBank/DDBJ whole genome shotgun (WGS) entry which is preliminary data.</text>
</comment>
<dbReference type="EMBL" id="JAEPRD010000038">
    <property type="protein sequence ID" value="KAG2205276.1"/>
    <property type="molecule type" value="Genomic_DNA"/>
</dbReference>
<proteinExistence type="predicted"/>
<dbReference type="OrthoDB" id="2290921at2759"/>
<sequence>MSQFLLLQKYFQNIKIRPFMDGLNETVFQGWSQMHNLLFWMVSVMSNHWKLKGSGHQTAAMNGTSFLFVGNGDETVPSPTKPSLHKHQHNINRAHKSPQAAIKHSSSFTPIAAVPGTIRLQQTKPKSSSGKMKHPLATIDTGASYFREKGKVVTKKQSLTSMKNQMLWWKQKLSHRPSAEDVMISPTATTMMTTSMSKKSFLRRGGGNTSDSSSSSRSEPPSPTTSSILKSISFKLKRQQETVSDSTEHLGMRRLSLSHFKRKNSLDSLLK</sequence>
<organism evidence="2 3">
    <name type="scientific">Mucor saturninus</name>
    <dbReference type="NCBI Taxonomy" id="64648"/>
    <lineage>
        <taxon>Eukaryota</taxon>
        <taxon>Fungi</taxon>
        <taxon>Fungi incertae sedis</taxon>
        <taxon>Mucoromycota</taxon>
        <taxon>Mucoromycotina</taxon>
        <taxon>Mucoromycetes</taxon>
        <taxon>Mucorales</taxon>
        <taxon>Mucorineae</taxon>
        <taxon>Mucoraceae</taxon>
        <taxon>Mucor</taxon>
    </lineage>
</organism>
<keyword evidence="3" id="KW-1185">Reference proteome</keyword>
<gene>
    <name evidence="2" type="ORF">INT47_009541</name>
</gene>
<feature type="region of interest" description="Disordered" evidence="1">
    <location>
        <begin position="195"/>
        <end position="227"/>
    </location>
</feature>
<protein>
    <submittedName>
        <fullName evidence="2">Uncharacterized protein</fullName>
    </submittedName>
</protein>
<evidence type="ECO:0000313" key="2">
    <source>
        <dbReference type="EMBL" id="KAG2205276.1"/>
    </source>
</evidence>
<accession>A0A8H7R8Y1</accession>
<evidence type="ECO:0000256" key="1">
    <source>
        <dbReference type="SAM" id="MobiDB-lite"/>
    </source>
</evidence>
<evidence type="ECO:0000313" key="3">
    <source>
        <dbReference type="Proteomes" id="UP000603453"/>
    </source>
</evidence>
<feature type="compositionally biased region" description="Low complexity" evidence="1">
    <location>
        <begin position="209"/>
        <end position="227"/>
    </location>
</feature>
<reference evidence="2" key="1">
    <citation type="submission" date="2020-12" db="EMBL/GenBank/DDBJ databases">
        <title>Metabolic potential, ecology and presence of endohyphal bacteria is reflected in genomic diversity of Mucoromycotina.</title>
        <authorList>
            <person name="Muszewska A."/>
            <person name="Okrasinska A."/>
            <person name="Steczkiewicz K."/>
            <person name="Drgas O."/>
            <person name="Orlowska M."/>
            <person name="Perlinska-Lenart U."/>
            <person name="Aleksandrzak-Piekarczyk T."/>
            <person name="Szatraj K."/>
            <person name="Zielenkiewicz U."/>
            <person name="Pilsyk S."/>
            <person name="Malc E."/>
            <person name="Mieczkowski P."/>
            <person name="Kruszewska J.S."/>
            <person name="Biernat P."/>
            <person name="Pawlowska J."/>
        </authorList>
    </citation>
    <scope>NUCLEOTIDE SEQUENCE</scope>
    <source>
        <strain evidence="2">WA0000017839</strain>
    </source>
</reference>
<dbReference type="Proteomes" id="UP000603453">
    <property type="component" value="Unassembled WGS sequence"/>
</dbReference>
<name>A0A8H7R8Y1_9FUNG</name>